<keyword evidence="8" id="KW-1185">Reference proteome</keyword>
<accession>A0ABY8U838</accession>
<comment type="similarity">
    <text evidence="5">Belongs to the class I-like SAM-binding methyltransferase superfamily. C5-methyltransferase family.</text>
</comment>
<dbReference type="Gene3D" id="3.40.50.150">
    <property type="entry name" value="Vaccinia Virus protein VP39"/>
    <property type="match status" value="1"/>
</dbReference>
<evidence type="ECO:0000256" key="6">
    <source>
        <dbReference type="SAM" id="MobiDB-lite"/>
    </source>
</evidence>
<keyword evidence="3 5" id="KW-0808">Transferase</keyword>
<evidence type="ECO:0000256" key="5">
    <source>
        <dbReference type="PROSITE-ProRule" id="PRU01016"/>
    </source>
</evidence>
<dbReference type="PROSITE" id="PS00095">
    <property type="entry name" value="C5_MTASE_2"/>
    <property type="match status" value="1"/>
</dbReference>
<comment type="caution">
    <text evidence="5">Lacks conserved residue(s) required for the propagation of feature annotation.</text>
</comment>
<dbReference type="InterPro" id="IPR001525">
    <property type="entry name" value="C5_MeTfrase"/>
</dbReference>
<reference evidence="7 8" key="1">
    <citation type="submission" date="2023-05" db="EMBL/GenBank/DDBJ databases">
        <title>A 100% complete, gapless, phased diploid assembly of the Scenedesmus obliquus UTEX 3031 genome.</title>
        <authorList>
            <person name="Biondi T.C."/>
            <person name="Hanschen E.R."/>
            <person name="Kwon T."/>
            <person name="Eng W."/>
            <person name="Kruse C.P.S."/>
            <person name="Koehler S.I."/>
            <person name="Kunde Y."/>
            <person name="Gleasner C.D."/>
            <person name="You Mak K.T."/>
            <person name="Polle J."/>
            <person name="Hovde B.T."/>
            <person name="Starkenburg S.R."/>
        </authorList>
    </citation>
    <scope>NUCLEOTIDE SEQUENCE [LARGE SCALE GENOMIC DNA]</scope>
    <source>
        <strain evidence="7 8">DOE0152z</strain>
    </source>
</reference>
<protein>
    <recommendedName>
        <fullName evidence="1">DNA (cytosine-5-)-methyltransferase</fullName>
        <ecNumber evidence="1">2.1.1.37</ecNumber>
    </recommendedName>
</protein>
<evidence type="ECO:0000256" key="4">
    <source>
        <dbReference type="ARBA" id="ARBA00022691"/>
    </source>
</evidence>
<organism evidence="7 8">
    <name type="scientific">Tetradesmus obliquus</name>
    <name type="common">Green alga</name>
    <name type="synonym">Acutodesmus obliquus</name>
    <dbReference type="NCBI Taxonomy" id="3088"/>
    <lineage>
        <taxon>Eukaryota</taxon>
        <taxon>Viridiplantae</taxon>
        <taxon>Chlorophyta</taxon>
        <taxon>core chlorophytes</taxon>
        <taxon>Chlorophyceae</taxon>
        <taxon>CS clade</taxon>
        <taxon>Sphaeropleales</taxon>
        <taxon>Scenedesmaceae</taxon>
        <taxon>Tetradesmus</taxon>
    </lineage>
</organism>
<keyword evidence="4 5" id="KW-0949">S-adenosyl-L-methionine</keyword>
<dbReference type="Pfam" id="PF00145">
    <property type="entry name" value="DNA_methylase"/>
    <property type="match status" value="1"/>
</dbReference>
<evidence type="ECO:0000256" key="2">
    <source>
        <dbReference type="ARBA" id="ARBA00022603"/>
    </source>
</evidence>
<evidence type="ECO:0000256" key="1">
    <source>
        <dbReference type="ARBA" id="ARBA00011975"/>
    </source>
</evidence>
<keyword evidence="2 5" id="KW-0489">Methyltransferase</keyword>
<evidence type="ECO:0000313" key="7">
    <source>
        <dbReference type="EMBL" id="WIA17375.1"/>
    </source>
</evidence>
<feature type="compositionally biased region" description="Low complexity" evidence="6">
    <location>
        <begin position="270"/>
        <end position="303"/>
    </location>
</feature>
<dbReference type="PANTHER" id="PTHR10629:SF52">
    <property type="entry name" value="DNA (CYTOSINE-5)-METHYLTRANSFERASE 1"/>
    <property type="match status" value="1"/>
</dbReference>
<gene>
    <name evidence="7" type="ORF">OEZ85_014235</name>
</gene>
<dbReference type="PANTHER" id="PTHR10629">
    <property type="entry name" value="CYTOSINE-SPECIFIC METHYLTRANSFERASE"/>
    <property type="match status" value="1"/>
</dbReference>
<dbReference type="EMBL" id="CP126215">
    <property type="protein sequence ID" value="WIA17376.1"/>
    <property type="molecule type" value="Genomic_DNA"/>
</dbReference>
<dbReference type="EMBL" id="CP126215">
    <property type="protein sequence ID" value="WIA17375.1"/>
    <property type="molecule type" value="Genomic_DNA"/>
</dbReference>
<evidence type="ECO:0000313" key="8">
    <source>
        <dbReference type="Proteomes" id="UP001244341"/>
    </source>
</evidence>
<feature type="region of interest" description="Disordered" evidence="6">
    <location>
        <begin position="270"/>
        <end position="310"/>
    </location>
</feature>
<dbReference type="Gene3D" id="3.90.120.10">
    <property type="entry name" value="DNA Methylase, subunit A, domain 2"/>
    <property type="match status" value="1"/>
</dbReference>
<dbReference type="InterPro" id="IPR050390">
    <property type="entry name" value="C5-Methyltransferase"/>
</dbReference>
<name>A0ABY8U838_TETOB</name>
<dbReference type="InterPro" id="IPR031303">
    <property type="entry name" value="C5_meth_CS"/>
</dbReference>
<dbReference type="SUPFAM" id="SSF53335">
    <property type="entry name" value="S-adenosyl-L-methionine-dependent methyltransferases"/>
    <property type="match status" value="1"/>
</dbReference>
<dbReference type="InterPro" id="IPR029063">
    <property type="entry name" value="SAM-dependent_MTases_sf"/>
</dbReference>
<proteinExistence type="inferred from homology"/>
<sequence length="310" mass="34600">MGYQVRVGILNAAHFGVPQSRTRAFIWAAAPGEQLPEWPQPRHAYWKQQSILLPGGVTYSAVDTSQTGAPLRPTTVRDAIGDLPPISNGEEQWVREYAGPPQSAYQAAMRQQAQQLLDHACKALTADDLERCIVIPKDTPGADWRVLEQVAAADPSRAVLQSGKPLVPEDLVRTRAKNNDWKGLFGRVDAAGNFSTVTTEPGPKRKQGQVLHYCQDRMLSVREFARAQGFPDHYLFSGRFEHRHRQIGNAVPPPLAAALGRQLRAAMLLGQTQQQQQQEQQEQQEQQQDSCSEQQQQKQEQQQLMEAAAR</sequence>
<dbReference type="EC" id="2.1.1.37" evidence="1"/>
<dbReference type="Proteomes" id="UP001244341">
    <property type="component" value="Chromosome 8b"/>
</dbReference>
<evidence type="ECO:0000256" key="3">
    <source>
        <dbReference type="ARBA" id="ARBA00022679"/>
    </source>
</evidence>
<dbReference type="PROSITE" id="PS51679">
    <property type="entry name" value="SAM_MT_C5"/>
    <property type="match status" value="1"/>
</dbReference>